<accession>A0A367KRX4</accession>
<dbReference type="AlphaFoldDB" id="A0A367KRX4"/>
<gene>
    <name evidence="1" type="ORF">CU098_012145</name>
</gene>
<dbReference type="STRING" id="4846.A0A367KRX4"/>
<comment type="caution">
    <text evidence="1">The sequence shown here is derived from an EMBL/GenBank/DDBJ whole genome shotgun (WGS) entry which is preliminary data.</text>
</comment>
<name>A0A367KRX4_RHIST</name>
<evidence type="ECO:0000313" key="1">
    <source>
        <dbReference type="EMBL" id="RCI04958.1"/>
    </source>
</evidence>
<organism evidence="1 2">
    <name type="scientific">Rhizopus stolonifer</name>
    <name type="common">Rhizopus nigricans</name>
    <dbReference type="NCBI Taxonomy" id="4846"/>
    <lineage>
        <taxon>Eukaryota</taxon>
        <taxon>Fungi</taxon>
        <taxon>Fungi incertae sedis</taxon>
        <taxon>Mucoromycota</taxon>
        <taxon>Mucoromycotina</taxon>
        <taxon>Mucoromycetes</taxon>
        <taxon>Mucorales</taxon>
        <taxon>Mucorineae</taxon>
        <taxon>Rhizopodaceae</taxon>
        <taxon>Rhizopus</taxon>
    </lineage>
</organism>
<protein>
    <submittedName>
        <fullName evidence="1">Uncharacterized protein</fullName>
    </submittedName>
</protein>
<keyword evidence="2" id="KW-1185">Reference proteome</keyword>
<dbReference type="Proteomes" id="UP000253551">
    <property type="component" value="Unassembled WGS sequence"/>
</dbReference>
<dbReference type="OrthoDB" id="2260708at2759"/>
<reference evidence="1 2" key="1">
    <citation type="journal article" date="2018" name="G3 (Bethesda)">
        <title>Phylogenetic and Phylogenomic Definition of Rhizopus Species.</title>
        <authorList>
            <person name="Gryganskyi A.P."/>
            <person name="Golan J."/>
            <person name="Dolatabadi S."/>
            <person name="Mondo S."/>
            <person name="Robb S."/>
            <person name="Idnurm A."/>
            <person name="Muszewska A."/>
            <person name="Steczkiewicz K."/>
            <person name="Masonjones S."/>
            <person name="Liao H.L."/>
            <person name="Gajdeczka M.T."/>
            <person name="Anike F."/>
            <person name="Vuek A."/>
            <person name="Anishchenko I.M."/>
            <person name="Voigt K."/>
            <person name="de Hoog G.S."/>
            <person name="Smith M.E."/>
            <person name="Heitman J."/>
            <person name="Vilgalys R."/>
            <person name="Stajich J.E."/>
        </authorList>
    </citation>
    <scope>NUCLEOTIDE SEQUENCE [LARGE SCALE GENOMIC DNA]</scope>
    <source>
        <strain evidence="1 2">LSU 92-RS-03</strain>
    </source>
</reference>
<dbReference type="EMBL" id="PJQM01000525">
    <property type="protein sequence ID" value="RCI04958.1"/>
    <property type="molecule type" value="Genomic_DNA"/>
</dbReference>
<proteinExistence type="predicted"/>
<evidence type="ECO:0000313" key="2">
    <source>
        <dbReference type="Proteomes" id="UP000253551"/>
    </source>
</evidence>
<sequence>MYGQIDMEKLHQNMLNNYTSDIFDVEKDEKDSIKLGLFDIYRKASKQDRKLVDVLINLLNVLPTENLLEHKVEETELINGYLQPILSPLFQARKIAVILMAVYLILYSFNRLNTKTDLKNHDKRPDGGCVLIEKRRISQYTGFAEVKADYQKNNAHQTHGDLLRLALFASNGYDEYNTECILVLQAIGLNITAYGFTQHASGATVMFELMKVQCPASLQELPPFCMQLNKLRMLQQFYDNYCSETASSNRKRKSPAHVDLNLDRILNTHQQKHMKPSVDF</sequence>